<reference evidence="2 3" key="1">
    <citation type="journal article" date="2014" name="BMC Genomics">
        <title>Comparative genome sequencing reveals chemotype-specific gene clusters in the toxigenic black mold Stachybotrys.</title>
        <authorList>
            <person name="Semeiks J."/>
            <person name="Borek D."/>
            <person name="Otwinowski Z."/>
            <person name="Grishin N.V."/>
        </authorList>
    </citation>
    <scope>NUCLEOTIDE SEQUENCE [LARGE SCALE GENOMIC DNA]</scope>
    <source>
        <strain evidence="2 3">IBT 40285</strain>
    </source>
</reference>
<dbReference type="Proteomes" id="UP000028524">
    <property type="component" value="Unassembled WGS sequence"/>
</dbReference>
<feature type="compositionally biased region" description="Basic and acidic residues" evidence="1">
    <location>
        <begin position="115"/>
        <end position="126"/>
    </location>
</feature>
<evidence type="ECO:0000313" key="2">
    <source>
        <dbReference type="EMBL" id="KFA62719.1"/>
    </source>
</evidence>
<sequence>MRNRGRASAWKKRDRDFIAFDCPLLSANRRRTRSTDQDYAGIGFTSPLDFWPQAVWIVIHARLGLAQPGSRHPCMVEHLGAPSSGLYGKSPEFGSCRVDAGQVDAGAGAGAGAGGREEAGQQDHAT</sequence>
<dbReference type="AlphaFoldDB" id="A0A084QFI4"/>
<protein>
    <submittedName>
        <fullName evidence="2">Uncharacterized protein</fullName>
    </submittedName>
</protein>
<keyword evidence="3" id="KW-1185">Reference proteome</keyword>
<gene>
    <name evidence="2" type="ORF">S40285_10321</name>
</gene>
<evidence type="ECO:0000256" key="1">
    <source>
        <dbReference type="SAM" id="MobiDB-lite"/>
    </source>
</evidence>
<organism evidence="2 3">
    <name type="scientific">Stachybotrys chlorohalonatus (strain IBT 40285)</name>
    <dbReference type="NCBI Taxonomy" id="1283841"/>
    <lineage>
        <taxon>Eukaryota</taxon>
        <taxon>Fungi</taxon>
        <taxon>Dikarya</taxon>
        <taxon>Ascomycota</taxon>
        <taxon>Pezizomycotina</taxon>
        <taxon>Sordariomycetes</taxon>
        <taxon>Hypocreomycetidae</taxon>
        <taxon>Hypocreales</taxon>
        <taxon>Stachybotryaceae</taxon>
        <taxon>Stachybotrys</taxon>
    </lineage>
</organism>
<feature type="region of interest" description="Disordered" evidence="1">
    <location>
        <begin position="104"/>
        <end position="126"/>
    </location>
</feature>
<dbReference type="EMBL" id="KL660781">
    <property type="protein sequence ID" value="KFA62719.1"/>
    <property type="molecule type" value="Genomic_DNA"/>
</dbReference>
<evidence type="ECO:0000313" key="3">
    <source>
        <dbReference type="Proteomes" id="UP000028524"/>
    </source>
</evidence>
<dbReference type="InParanoid" id="A0A084QFI4"/>
<name>A0A084QFI4_STAC4</name>
<proteinExistence type="predicted"/>
<dbReference type="HOGENOM" id="CLU_1983025_0_0_1"/>
<accession>A0A084QFI4</accession>